<sequence>MKWIKKYYLIFIFLCAISSTSKGQNDSVLLKADSLFSIGKYKFAAIEYERFLYFSAEEQDLLRTLYKKAQCYKQLSDFTKSCKTLERINLFRESIENYTNVKKELSLSYYLDNKLQKAQMQITQLRHKLKNKNLPNETLLIEIFILNEMKQWAKAQERAKEYISNQASLKDKFTVITKQIDSLYSKKNLPKLKSVEKAENLSRFIPGAGQIYCGKITEGSFTFLFNGAFLALGAQQILTKFYFTGYTAGFGVLHKTYTGNMSRTRHLATKTNHYRHNSFNESIIKYMLSL</sequence>
<dbReference type="Proteomes" id="UP000285794">
    <property type="component" value="Unassembled WGS sequence"/>
</dbReference>
<keyword evidence="1" id="KW-0732">Signal</keyword>
<proteinExistence type="predicted"/>
<protein>
    <recommendedName>
        <fullName evidence="4">Tetratricopeptide repeat protein</fullName>
    </recommendedName>
</protein>
<keyword evidence="3" id="KW-1185">Reference proteome</keyword>
<accession>A0A425Y5S9</accession>
<comment type="caution">
    <text evidence="2">The sequence shown here is derived from an EMBL/GenBank/DDBJ whole genome shotgun (WGS) entry which is preliminary data.</text>
</comment>
<dbReference type="InterPro" id="IPR011990">
    <property type="entry name" value="TPR-like_helical_dom_sf"/>
</dbReference>
<organism evidence="2 3">
    <name type="scientific">Ancylomarina euxinus</name>
    <dbReference type="NCBI Taxonomy" id="2283627"/>
    <lineage>
        <taxon>Bacteria</taxon>
        <taxon>Pseudomonadati</taxon>
        <taxon>Bacteroidota</taxon>
        <taxon>Bacteroidia</taxon>
        <taxon>Marinilabiliales</taxon>
        <taxon>Marinifilaceae</taxon>
        <taxon>Ancylomarina</taxon>
    </lineage>
</organism>
<dbReference type="RefSeq" id="WP_158614372.1">
    <property type="nucleotide sequence ID" value="NZ_JAPXVP010000003.1"/>
</dbReference>
<reference evidence="2 3" key="1">
    <citation type="submission" date="2018-07" db="EMBL/GenBank/DDBJ databases">
        <title>Draft genome sequence of Ancylomarina sp. M1P.</title>
        <authorList>
            <person name="Yadav S."/>
            <person name="Villanueva L."/>
            <person name="Damste J.S.S."/>
        </authorList>
    </citation>
    <scope>NUCLEOTIDE SEQUENCE [LARGE SCALE GENOMIC DNA]</scope>
    <source>
        <strain evidence="2 3">M1P</strain>
    </source>
</reference>
<dbReference type="AlphaFoldDB" id="A0A425Y5S9"/>
<evidence type="ECO:0000313" key="2">
    <source>
        <dbReference type="EMBL" id="RRG23760.1"/>
    </source>
</evidence>
<evidence type="ECO:0008006" key="4">
    <source>
        <dbReference type="Google" id="ProtNLM"/>
    </source>
</evidence>
<evidence type="ECO:0000256" key="1">
    <source>
        <dbReference type="SAM" id="SignalP"/>
    </source>
</evidence>
<dbReference type="Gene3D" id="1.25.40.10">
    <property type="entry name" value="Tetratricopeptide repeat domain"/>
    <property type="match status" value="1"/>
</dbReference>
<name>A0A425Y5S9_9BACT</name>
<evidence type="ECO:0000313" key="3">
    <source>
        <dbReference type="Proteomes" id="UP000285794"/>
    </source>
</evidence>
<dbReference type="EMBL" id="QQWG01000003">
    <property type="protein sequence ID" value="RRG23760.1"/>
    <property type="molecule type" value="Genomic_DNA"/>
</dbReference>
<feature type="chain" id="PRO_5019106182" description="Tetratricopeptide repeat protein" evidence="1">
    <location>
        <begin position="24"/>
        <end position="290"/>
    </location>
</feature>
<dbReference type="OrthoDB" id="1114497at2"/>
<feature type="signal peptide" evidence="1">
    <location>
        <begin position="1"/>
        <end position="23"/>
    </location>
</feature>
<gene>
    <name evidence="2" type="ORF">DWB61_05100</name>
</gene>